<reference evidence="2" key="1">
    <citation type="submission" date="2017-12" db="EMBL/GenBank/DDBJ databases">
        <title>Phylogenetic diversity of female urinary microbiome.</title>
        <authorList>
            <person name="Thomas-White K."/>
            <person name="Wolfe A.J."/>
        </authorList>
    </citation>
    <scope>NUCLEOTIDE SEQUENCE [LARGE SCALE GENOMIC DNA]</scope>
    <source>
        <strain evidence="2">UMB0023</strain>
    </source>
</reference>
<sequence>MLHKIGIMSALILGLAMPAAAECLIQKDSIGGIKLGQNLKQVKQKFPKAKMDKTSDADGVSFVAIALSKDVLVFASQDGEDDPDTPIKLHKKINFLETDSPTCHTTSGVHPGMKIKDAEAKLGKVKGIQLSEIEAREYTTFARQPKHFGFIVEQGAGIYPSKGGAPNQTRRYRQMARIEAISVSKSRGFDN</sequence>
<dbReference type="Proteomes" id="UP000234781">
    <property type="component" value="Chromosome"/>
</dbReference>
<protein>
    <submittedName>
        <fullName evidence="1">Uncharacterized protein</fullName>
    </submittedName>
</protein>
<keyword evidence="2" id="KW-1185">Reference proteome</keyword>
<dbReference type="EMBL" id="CP136962">
    <property type="protein sequence ID" value="WOS97856.1"/>
    <property type="molecule type" value="Genomic_DNA"/>
</dbReference>
<dbReference type="AlphaFoldDB" id="A0A9X7F3P1"/>
<evidence type="ECO:0000313" key="2">
    <source>
        <dbReference type="Proteomes" id="UP000234781"/>
    </source>
</evidence>
<proteinExistence type="predicted"/>
<accession>A0A9X7F3P1</accession>
<name>A0A9X7F3P1_NEIPE</name>
<organism evidence="1 2">
    <name type="scientific">Neisseria perflava</name>
    <dbReference type="NCBI Taxonomy" id="33053"/>
    <lineage>
        <taxon>Bacteria</taxon>
        <taxon>Pseudomonadati</taxon>
        <taxon>Pseudomonadota</taxon>
        <taxon>Betaproteobacteria</taxon>
        <taxon>Neisseriales</taxon>
        <taxon>Neisseriaceae</taxon>
        <taxon>Neisseria</taxon>
    </lineage>
</organism>
<dbReference type="RefSeq" id="WP_101756301.1">
    <property type="nucleotide sequence ID" value="NZ_CP136962.1"/>
</dbReference>
<gene>
    <name evidence="1" type="ORF">CYJ98_009865</name>
</gene>
<evidence type="ECO:0000313" key="1">
    <source>
        <dbReference type="EMBL" id="WOS97856.1"/>
    </source>
</evidence>